<proteinExistence type="predicted"/>
<name>A0AC55D4U2_ECHTE</name>
<keyword evidence="1" id="KW-1185">Reference proteome</keyword>
<dbReference type="Proteomes" id="UP000694863">
    <property type="component" value="Unplaced"/>
</dbReference>
<evidence type="ECO:0000313" key="1">
    <source>
        <dbReference type="Proteomes" id="UP000694863"/>
    </source>
</evidence>
<evidence type="ECO:0000313" key="2">
    <source>
        <dbReference type="RefSeq" id="XP_045146762.1"/>
    </source>
</evidence>
<protein>
    <submittedName>
        <fullName evidence="2">PRAME family member 20-like</fullName>
    </submittedName>
</protein>
<organism evidence="1 2">
    <name type="scientific">Echinops telfairi</name>
    <name type="common">Lesser hedgehog tenrec</name>
    <dbReference type="NCBI Taxonomy" id="9371"/>
    <lineage>
        <taxon>Eukaryota</taxon>
        <taxon>Metazoa</taxon>
        <taxon>Chordata</taxon>
        <taxon>Craniata</taxon>
        <taxon>Vertebrata</taxon>
        <taxon>Euteleostomi</taxon>
        <taxon>Mammalia</taxon>
        <taxon>Eutheria</taxon>
        <taxon>Afrotheria</taxon>
        <taxon>Tenrecidae</taxon>
        <taxon>Tenrecinae</taxon>
        <taxon>Echinops</taxon>
    </lineage>
</organism>
<accession>A0AC55D4U2</accession>
<reference evidence="2" key="1">
    <citation type="submission" date="2025-08" db="UniProtKB">
        <authorList>
            <consortium name="RefSeq"/>
        </authorList>
    </citation>
    <scope>IDENTIFICATION</scope>
</reference>
<gene>
    <name evidence="2" type="primary">LOC123521759</name>
</gene>
<dbReference type="RefSeq" id="XP_045146762.1">
    <property type="nucleotide sequence ID" value="XM_045290827.1"/>
</dbReference>
<sequence>MSRRTPPRLLDLAIQSGLQDEDSVLAALDWLPRELFPPLFVSAFARGHGEVVKAMILQWPFPQLALGALMRKVDYPQAMVTAAMEGDETLRSQTVRHSRCRLRSVDFSDQTATNFWDVWAGPQCTGTGPVSSQELSPD</sequence>